<protein>
    <submittedName>
        <fullName evidence="2">Uncharacterized protein</fullName>
    </submittedName>
</protein>
<gene>
    <name evidence="2" type="ORF">QVD17_21015</name>
</gene>
<reference evidence="2" key="1">
    <citation type="journal article" date="2023" name="bioRxiv">
        <title>Improved chromosome-level genome assembly for marigold (Tagetes erecta).</title>
        <authorList>
            <person name="Jiang F."/>
            <person name="Yuan L."/>
            <person name="Wang S."/>
            <person name="Wang H."/>
            <person name="Xu D."/>
            <person name="Wang A."/>
            <person name="Fan W."/>
        </authorList>
    </citation>
    <scope>NUCLEOTIDE SEQUENCE</scope>
    <source>
        <strain evidence="2">WSJ</strain>
        <tissue evidence="2">Leaf</tissue>
    </source>
</reference>
<dbReference type="Proteomes" id="UP001229421">
    <property type="component" value="Unassembled WGS sequence"/>
</dbReference>
<name>A0AAD8KM94_TARER</name>
<evidence type="ECO:0000313" key="2">
    <source>
        <dbReference type="EMBL" id="KAK1425660.1"/>
    </source>
</evidence>
<evidence type="ECO:0000256" key="1">
    <source>
        <dbReference type="SAM" id="MobiDB-lite"/>
    </source>
</evidence>
<organism evidence="2 3">
    <name type="scientific">Tagetes erecta</name>
    <name type="common">African marigold</name>
    <dbReference type="NCBI Taxonomy" id="13708"/>
    <lineage>
        <taxon>Eukaryota</taxon>
        <taxon>Viridiplantae</taxon>
        <taxon>Streptophyta</taxon>
        <taxon>Embryophyta</taxon>
        <taxon>Tracheophyta</taxon>
        <taxon>Spermatophyta</taxon>
        <taxon>Magnoliopsida</taxon>
        <taxon>eudicotyledons</taxon>
        <taxon>Gunneridae</taxon>
        <taxon>Pentapetalae</taxon>
        <taxon>asterids</taxon>
        <taxon>campanulids</taxon>
        <taxon>Asterales</taxon>
        <taxon>Asteraceae</taxon>
        <taxon>Asteroideae</taxon>
        <taxon>Heliantheae alliance</taxon>
        <taxon>Tageteae</taxon>
        <taxon>Tagetes</taxon>
    </lineage>
</organism>
<keyword evidence="3" id="KW-1185">Reference proteome</keyword>
<proteinExistence type="predicted"/>
<feature type="region of interest" description="Disordered" evidence="1">
    <location>
        <begin position="1"/>
        <end position="22"/>
    </location>
</feature>
<evidence type="ECO:0000313" key="3">
    <source>
        <dbReference type="Proteomes" id="UP001229421"/>
    </source>
</evidence>
<comment type="caution">
    <text evidence="2">The sequence shown here is derived from an EMBL/GenBank/DDBJ whole genome shotgun (WGS) entry which is preliminary data.</text>
</comment>
<accession>A0AAD8KM94</accession>
<sequence>MPKRSSTEFSSNDHRESKRVSVSVPVPVPVQGLNENIFCDKCTSSVGSNYPILDVKTLSDDDEVESSRSDIEVVAGDGLQTDIAELRWPDVGWTKEDEVMNWIEMNIVDHNGFLLGEFSRLDQELCIL</sequence>
<dbReference type="AlphaFoldDB" id="A0AAD8KM94"/>
<dbReference type="EMBL" id="JAUHHV010000005">
    <property type="protein sequence ID" value="KAK1425660.1"/>
    <property type="molecule type" value="Genomic_DNA"/>
</dbReference>